<organism evidence="3 4">
    <name type="scientific">Amycolatopsis tolypomycina</name>
    <dbReference type="NCBI Taxonomy" id="208445"/>
    <lineage>
        <taxon>Bacteria</taxon>
        <taxon>Bacillati</taxon>
        <taxon>Actinomycetota</taxon>
        <taxon>Actinomycetes</taxon>
        <taxon>Pseudonocardiales</taxon>
        <taxon>Pseudonocardiaceae</taxon>
        <taxon>Amycolatopsis</taxon>
    </lineage>
</organism>
<keyword evidence="4" id="KW-1185">Reference proteome</keyword>
<sequence length="133" mass="14568">MTRHTGLPTVEDVRAALAALHADIEATRAPTVLALAQQVGLANTTFRRNFPEIVAQMKDTSTTQHDLRRTDGSSTADGLAQQNARLRHHNRELSEHLALATAEIQRLSLEAHGLRGELAALRNVSTIGPRRPR</sequence>
<dbReference type="Proteomes" id="UP000199622">
    <property type="component" value="Unassembled WGS sequence"/>
</dbReference>
<evidence type="ECO:0000313" key="3">
    <source>
        <dbReference type="EMBL" id="SEB46891.1"/>
    </source>
</evidence>
<evidence type="ECO:0000256" key="1">
    <source>
        <dbReference type="SAM" id="Coils"/>
    </source>
</evidence>
<keyword evidence="1" id="KW-0175">Coiled coil</keyword>
<evidence type="ECO:0000256" key="2">
    <source>
        <dbReference type="SAM" id="MobiDB-lite"/>
    </source>
</evidence>
<dbReference type="AlphaFoldDB" id="A0A1H4JKN2"/>
<name>A0A1H4JKN2_9PSEU</name>
<proteinExistence type="predicted"/>
<gene>
    <name evidence="3" type="ORF">SAMN04489727_1995</name>
</gene>
<feature type="region of interest" description="Disordered" evidence="2">
    <location>
        <begin position="57"/>
        <end position="79"/>
    </location>
</feature>
<feature type="coiled-coil region" evidence="1">
    <location>
        <begin position="90"/>
        <end position="124"/>
    </location>
</feature>
<protein>
    <submittedName>
        <fullName evidence="3">Uncharacterized protein</fullName>
    </submittedName>
</protein>
<dbReference type="OrthoDB" id="4461391at2"/>
<dbReference type="RefSeq" id="WP_091305586.1">
    <property type="nucleotide sequence ID" value="NZ_FNSO01000003.1"/>
</dbReference>
<dbReference type="STRING" id="208445.SAMN04489727_1995"/>
<evidence type="ECO:0000313" key="4">
    <source>
        <dbReference type="Proteomes" id="UP000199622"/>
    </source>
</evidence>
<reference evidence="4" key="1">
    <citation type="submission" date="2016-10" db="EMBL/GenBank/DDBJ databases">
        <authorList>
            <person name="Varghese N."/>
            <person name="Submissions S."/>
        </authorList>
    </citation>
    <scope>NUCLEOTIDE SEQUENCE [LARGE SCALE GENOMIC DNA]</scope>
    <source>
        <strain evidence="4">DSM 44544</strain>
    </source>
</reference>
<accession>A0A1H4JKN2</accession>
<dbReference type="EMBL" id="FNSO01000003">
    <property type="protein sequence ID" value="SEB46891.1"/>
    <property type="molecule type" value="Genomic_DNA"/>
</dbReference>